<dbReference type="EMBL" id="JACIEC010000012">
    <property type="protein sequence ID" value="MBB4145840.1"/>
    <property type="molecule type" value="Genomic_DNA"/>
</dbReference>
<dbReference type="RefSeq" id="WP_165130325.1">
    <property type="nucleotide sequence ID" value="NZ_CP049247.1"/>
</dbReference>
<reference evidence="1 2" key="1">
    <citation type="submission" date="2020-08" db="EMBL/GenBank/DDBJ databases">
        <title>Genomic Encyclopedia of Type Strains, Phase IV (KMG-IV): sequencing the most valuable type-strain genomes for metagenomic binning, comparative biology and taxonomic classification.</title>
        <authorList>
            <person name="Goeker M."/>
        </authorList>
    </citation>
    <scope>NUCLEOTIDE SEQUENCE [LARGE SCALE GENOMIC DNA]</scope>
    <source>
        <strain evidence="1 2">DSM 29514</strain>
    </source>
</reference>
<keyword evidence="2" id="KW-1185">Reference proteome</keyword>
<organism evidence="1 2">
    <name type="scientific">Rhizobium rhizoryzae</name>
    <dbReference type="NCBI Taxonomy" id="451876"/>
    <lineage>
        <taxon>Bacteria</taxon>
        <taxon>Pseudomonadati</taxon>
        <taxon>Pseudomonadota</taxon>
        <taxon>Alphaproteobacteria</taxon>
        <taxon>Hyphomicrobiales</taxon>
        <taxon>Rhizobiaceae</taxon>
        <taxon>Rhizobium/Agrobacterium group</taxon>
        <taxon>Rhizobium</taxon>
    </lineage>
</organism>
<comment type="caution">
    <text evidence="1">The sequence shown here is derived from an EMBL/GenBank/DDBJ whole genome shotgun (WGS) entry which is preliminary data.</text>
</comment>
<protein>
    <submittedName>
        <fullName evidence="1">Uncharacterized protein</fullName>
    </submittedName>
</protein>
<accession>A0A7W6PS20</accession>
<proteinExistence type="predicted"/>
<dbReference type="Proteomes" id="UP000519897">
    <property type="component" value="Unassembled WGS sequence"/>
</dbReference>
<evidence type="ECO:0000313" key="1">
    <source>
        <dbReference type="EMBL" id="MBB4145840.1"/>
    </source>
</evidence>
<name>A0A7W6PS20_9HYPH</name>
<evidence type="ECO:0000313" key="2">
    <source>
        <dbReference type="Proteomes" id="UP000519897"/>
    </source>
</evidence>
<sequence>MSKKLIVLAAFKRGDEGEFIPAFDPRQIDTEERATREARLLATSYPSVVAWSREADPDIGEYGPPTILFKQGELPDLE</sequence>
<dbReference type="AlphaFoldDB" id="A0A7W6PS20"/>
<gene>
    <name evidence="1" type="ORF">GGQ72_004406</name>
</gene>